<evidence type="ECO:0000259" key="5">
    <source>
        <dbReference type="SMART" id="SM00278"/>
    </source>
</evidence>
<dbReference type="GO" id="GO:0009378">
    <property type="term" value="F:four-way junction helicase activity"/>
    <property type="evidence" value="ECO:0007669"/>
    <property type="project" value="InterPro"/>
</dbReference>
<dbReference type="SMART" id="SM00278">
    <property type="entry name" value="HhH1"/>
    <property type="match status" value="2"/>
</dbReference>
<dbReference type="NCBIfam" id="TIGR00084">
    <property type="entry name" value="ruvA"/>
    <property type="match status" value="1"/>
</dbReference>
<dbReference type="GO" id="GO:0006281">
    <property type="term" value="P:DNA repair"/>
    <property type="evidence" value="ECO:0007669"/>
    <property type="project" value="UniProtKB-KW"/>
</dbReference>
<feature type="domain" description="Helix-hairpin-helix DNA-binding motif class 1" evidence="5">
    <location>
        <begin position="73"/>
        <end position="92"/>
    </location>
</feature>
<dbReference type="Gene3D" id="1.10.150.20">
    <property type="entry name" value="5' to 3' exonuclease, C-terminal subdomain"/>
    <property type="match status" value="1"/>
</dbReference>
<evidence type="ECO:0000256" key="4">
    <source>
        <dbReference type="ARBA" id="ARBA00023204"/>
    </source>
</evidence>
<dbReference type="Pfam" id="PF14520">
    <property type="entry name" value="HHH_5"/>
    <property type="match status" value="1"/>
</dbReference>
<accession>X1G6M6</accession>
<dbReference type="InterPro" id="IPR013849">
    <property type="entry name" value="DNA_helicase_Holl-junc_RuvA_I"/>
</dbReference>
<dbReference type="CDD" id="cd14332">
    <property type="entry name" value="UBA_RuvA_C"/>
    <property type="match status" value="1"/>
</dbReference>
<dbReference type="HAMAP" id="MF_00031">
    <property type="entry name" value="DNA_HJ_migration_RuvA"/>
    <property type="match status" value="1"/>
</dbReference>
<dbReference type="InterPro" id="IPR003583">
    <property type="entry name" value="Hlx-hairpin-Hlx_DNA-bd_motif"/>
</dbReference>
<dbReference type="InterPro" id="IPR012340">
    <property type="entry name" value="NA-bd_OB-fold"/>
</dbReference>
<dbReference type="SUPFAM" id="SSF50249">
    <property type="entry name" value="Nucleic acid-binding proteins"/>
    <property type="match status" value="1"/>
</dbReference>
<proteinExistence type="inferred from homology"/>
<reference evidence="6" key="1">
    <citation type="journal article" date="2014" name="Front. Microbiol.">
        <title>High frequency of phylogenetically diverse reductive dehalogenase-homologous genes in deep subseafloor sedimentary metagenomes.</title>
        <authorList>
            <person name="Kawai M."/>
            <person name="Futagami T."/>
            <person name="Toyoda A."/>
            <person name="Takaki Y."/>
            <person name="Nishi S."/>
            <person name="Hori S."/>
            <person name="Arai W."/>
            <person name="Tsubouchi T."/>
            <person name="Morono Y."/>
            <person name="Uchiyama I."/>
            <person name="Ito T."/>
            <person name="Fujiyama A."/>
            <person name="Inagaki F."/>
            <person name="Takami H."/>
        </authorList>
    </citation>
    <scope>NUCLEOTIDE SEQUENCE</scope>
    <source>
        <strain evidence="6">Expedition CK06-06</strain>
    </source>
</reference>
<dbReference type="Pfam" id="PF01330">
    <property type="entry name" value="RuvA_N"/>
    <property type="match status" value="1"/>
</dbReference>
<dbReference type="InterPro" id="IPR011114">
    <property type="entry name" value="RuvA_C"/>
</dbReference>
<evidence type="ECO:0000256" key="3">
    <source>
        <dbReference type="ARBA" id="ARBA00023125"/>
    </source>
</evidence>
<keyword evidence="1" id="KW-0963">Cytoplasm</keyword>
<dbReference type="Gene3D" id="2.40.50.140">
    <property type="entry name" value="Nucleic acid-binding proteins"/>
    <property type="match status" value="1"/>
</dbReference>
<dbReference type="GO" id="GO:0005524">
    <property type="term" value="F:ATP binding"/>
    <property type="evidence" value="ECO:0007669"/>
    <property type="project" value="InterPro"/>
</dbReference>
<dbReference type="Pfam" id="PF07499">
    <property type="entry name" value="RuvA_C"/>
    <property type="match status" value="1"/>
</dbReference>
<name>X1G6M6_9ZZZZ</name>
<gene>
    <name evidence="6" type="ORF">S03H2_32125</name>
</gene>
<evidence type="ECO:0000256" key="2">
    <source>
        <dbReference type="ARBA" id="ARBA00022763"/>
    </source>
</evidence>
<keyword evidence="2" id="KW-0227">DNA damage</keyword>
<dbReference type="GO" id="GO:0003677">
    <property type="term" value="F:DNA binding"/>
    <property type="evidence" value="ECO:0007669"/>
    <property type="project" value="UniProtKB-KW"/>
</dbReference>
<dbReference type="AlphaFoldDB" id="X1G6M6"/>
<dbReference type="InterPro" id="IPR000085">
    <property type="entry name" value="RuvA"/>
</dbReference>
<dbReference type="Gene3D" id="1.10.8.10">
    <property type="entry name" value="DNA helicase RuvA subunit, C-terminal domain"/>
    <property type="match status" value="1"/>
</dbReference>
<dbReference type="SUPFAM" id="SSF46929">
    <property type="entry name" value="DNA helicase RuvA subunit, C-terminal domain"/>
    <property type="match status" value="1"/>
</dbReference>
<dbReference type="EMBL" id="BARU01019507">
    <property type="protein sequence ID" value="GAH53556.1"/>
    <property type="molecule type" value="Genomic_DNA"/>
</dbReference>
<organism evidence="6">
    <name type="scientific">marine sediment metagenome</name>
    <dbReference type="NCBI Taxonomy" id="412755"/>
    <lineage>
        <taxon>unclassified sequences</taxon>
        <taxon>metagenomes</taxon>
        <taxon>ecological metagenomes</taxon>
    </lineage>
</organism>
<comment type="caution">
    <text evidence="6">The sequence shown here is derived from an EMBL/GenBank/DDBJ whole genome shotgun (WGS) entry which is preliminary data.</text>
</comment>
<dbReference type="SUPFAM" id="SSF47781">
    <property type="entry name" value="RuvA domain 2-like"/>
    <property type="match status" value="1"/>
</dbReference>
<keyword evidence="4" id="KW-0234">DNA repair</keyword>
<sequence length="194" mass="20500">MIAILEGTLEYRGVDSVIINVGGIGFQVHVPGSTLSQLGAINDKVSLYTHLHLREDNVSLYGFASEEELALFKNLISVSGIGPKAALALLSASNPEQLAMAIASGNVDVISQVPGIGKKIAGRLVVELKGKLEREWKKGAVLPLAAENTDAIAALTNLGYSLREAIQAVSNLPDSSELTLEEKVKMALQQLAAK</sequence>
<evidence type="ECO:0000256" key="1">
    <source>
        <dbReference type="ARBA" id="ARBA00022490"/>
    </source>
</evidence>
<dbReference type="GO" id="GO:0009379">
    <property type="term" value="C:Holliday junction helicase complex"/>
    <property type="evidence" value="ECO:0007669"/>
    <property type="project" value="InterPro"/>
</dbReference>
<dbReference type="GO" id="GO:0006310">
    <property type="term" value="P:DNA recombination"/>
    <property type="evidence" value="ECO:0007669"/>
    <property type="project" value="InterPro"/>
</dbReference>
<keyword evidence="3" id="KW-0238">DNA-binding</keyword>
<dbReference type="InterPro" id="IPR036267">
    <property type="entry name" value="RuvA_C_sf"/>
</dbReference>
<dbReference type="InterPro" id="IPR010994">
    <property type="entry name" value="RuvA_2-like"/>
</dbReference>
<feature type="domain" description="Helix-hairpin-helix DNA-binding motif class 1" evidence="5">
    <location>
        <begin position="108"/>
        <end position="127"/>
    </location>
</feature>
<evidence type="ECO:0000313" key="6">
    <source>
        <dbReference type="EMBL" id="GAH53556.1"/>
    </source>
</evidence>
<protein>
    <recommendedName>
        <fullName evidence="5">Helix-hairpin-helix DNA-binding motif class 1 domain-containing protein</fullName>
    </recommendedName>
</protein>